<evidence type="ECO:0000313" key="3">
    <source>
        <dbReference type="EMBL" id="MFD1610978.1"/>
    </source>
</evidence>
<organism evidence="3 4">
    <name type="scientific">Sphingomonas tabacisoli</name>
    <dbReference type="NCBI Taxonomy" id="2249466"/>
    <lineage>
        <taxon>Bacteria</taxon>
        <taxon>Pseudomonadati</taxon>
        <taxon>Pseudomonadota</taxon>
        <taxon>Alphaproteobacteria</taxon>
        <taxon>Sphingomonadales</taxon>
        <taxon>Sphingomonadaceae</taxon>
        <taxon>Sphingomonas</taxon>
    </lineage>
</organism>
<dbReference type="Proteomes" id="UP001597115">
    <property type="component" value="Unassembled WGS sequence"/>
</dbReference>
<dbReference type="InterPro" id="IPR056490">
    <property type="entry name" value="Rcc01698_C"/>
</dbReference>
<gene>
    <name evidence="3" type="ORF">ACFSCW_04095</name>
</gene>
<proteinExistence type="predicted"/>
<feature type="domain" description="Tip attachment protein J" evidence="1">
    <location>
        <begin position="164"/>
        <end position="309"/>
    </location>
</feature>
<dbReference type="InterPro" id="IPR032876">
    <property type="entry name" value="J_dom"/>
</dbReference>
<evidence type="ECO:0000313" key="4">
    <source>
        <dbReference type="Proteomes" id="UP001597115"/>
    </source>
</evidence>
<dbReference type="Pfam" id="PF23666">
    <property type="entry name" value="Rcc01698_C"/>
    <property type="match status" value="1"/>
</dbReference>
<sequence length="655" mass="69454">MRVAGTVIWATDLVEHRSKQGGSKGRPSTTTYSYTASFAVLLSARPIRSVGRIWADGNLLRGAGGDWKAETGFRVHLGGEDQDDDPLIASAEGTLGTPAYRGGAYVVFENLALGAFGNRIPSLTFEVEADVESVPVCSMLQELSAGTVIGESGPVLGGLAVSAETMRGLIEELRQALPTDLRAEGGRLHVADVAMEPVALSATELGEDRSEALPGAAALPQTLELGYYDRSRDFQAGVQSARRPDGRRTERVQLAAVLDADVARGLAEAALARLHREQGKQSVRCGWARLGLAPGSTVRLPDSADLWQVASRTVQRDGVSLELRRTQTGSAVSFPSDAGRNMPAADRVHGPTIVHLLDLPSLTPEPANTPRLYIAAAGPSPGWRKAGLMVSLDAGASWEAIGQTAPPAVIGNTTSVLNAAGEALIDEAHRVDVQLLHDQMLLEDADPDRLVAGANLALLGDELIQFGSAEPLGEGRWRLSQIVRARRGTAWAASAHSIGERFVLIDPDTLAIYEPPLSATGTTVRLLASGIGDETPAETAANAIGEALRPPAPVHPTFARRSDGGFDLRWIRSSRAGWEWLDGADAPLAEDQERYRLTIRRADGVERAYELAQASFLYGVSDAIDDATVGASVLVDVVQLGSRSVSRAATLPLIF</sequence>
<feature type="domain" description="Rcc01698-like C-terminal" evidence="2">
    <location>
        <begin position="408"/>
        <end position="503"/>
    </location>
</feature>
<keyword evidence="4" id="KW-1185">Reference proteome</keyword>
<accession>A0ABW4HZ79</accession>
<protein>
    <submittedName>
        <fullName evidence="3">Phage tail protein</fullName>
    </submittedName>
</protein>
<evidence type="ECO:0000259" key="1">
    <source>
        <dbReference type="Pfam" id="PF13550"/>
    </source>
</evidence>
<comment type="caution">
    <text evidence="3">The sequence shown here is derived from an EMBL/GenBank/DDBJ whole genome shotgun (WGS) entry which is preliminary data.</text>
</comment>
<evidence type="ECO:0000259" key="2">
    <source>
        <dbReference type="Pfam" id="PF23666"/>
    </source>
</evidence>
<dbReference type="Pfam" id="PF13550">
    <property type="entry name" value="Phage-tail_3"/>
    <property type="match status" value="1"/>
</dbReference>
<reference evidence="4" key="1">
    <citation type="journal article" date="2019" name="Int. J. Syst. Evol. Microbiol.">
        <title>The Global Catalogue of Microorganisms (GCM) 10K type strain sequencing project: providing services to taxonomists for standard genome sequencing and annotation.</title>
        <authorList>
            <consortium name="The Broad Institute Genomics Platform"/>
            <consortium name="The Broad Institute Genome Sequencing Center for Infectious Disease"/>
            <person name="Wu L."/>
            <person name="Ma J."/>
        </authorList>
    </citation>
    <scope>NUCLEOTIDE SEQUENCE [LARGE SCALE GENOMIC DNA]</scope>
    <source>
        <strain evidence="4">CGMCC 1.16275</strain>
    </source>
</reference>
<dbReference type="EMBL" id="JBHUDY010000001">
    <property type="protein sequence ID" value="MFD1610978.1"/>
    <property type="molecule type" value="Genomic_DNA"/>
</dbReference>
<name>A0ABW4HZ79_9SPHN</name>
<dbReference type="RefSeq" id="WP_380887168.1">
    <property type="nucleotide sequence ID" value="NZ_JBHUDY010000001.1"/>
</dbReference>